<evidence type="ECO:0000313" key="2">
    <source>
        <dbReference type="Proteomes" id="UP000789366"/>
    </source>
</evidence>
<feature type="non-terminal residue" evidence="1">
    <location>
        <position position="1"/>
    </location>
</feature>
<evidence type="ECO:0000313" key="1">
    <source>
        <dbReference type="EMBL" id="CAG8756272.1"/>
    </source>
</evidence>
<reference evidence="1" key="1">
    <citation type="submission" date="2021-06" db="EMBL/GenBank/DDBJ databases">
        <authorList>
            <person name="Kallberg Y."/>
            <person name="Tangrot J."/>
            <person name="Rosling A."/>
        </authorList>
    </citation>
    <scope>NUCLEOTIDE SEQUENCE</scope>
    <source>
        <strain evidence="1">28 12/20/2015</strain>
    </source>
</reference>
<sequence length="391" mass="45644">DRVCREEGIIRRRTFICDHSRSYDSSSSKDTGSKKIQCPFLVNTSCPKVKNSEGLVFVNKIVEDHNHALNKKIIEFEDSKKFTNEIMDDIKFMTVSCKFGATNQRKFLESKYPLHPIYSKDLYAAITRGWDDDNVLTHLMWMTPEQIENWIKYSDCVLNDTTHKTNRYGMALSLFVGFNNERRNILFAQGLLADESLESHAWMFDQIIKSTGISPGIILTDADPAVDSAIRRIFPSTYPIHCAYHITQNLHKNFRKSIGDEYQNFLNEFYCCRNSFVENTFNQRFSKLLHDYPNTKNYLEFIHKSKACWAHCFTRFRFTGGMIATSRVESVNGCLKRLLHNSNASLCDLMTEIHRLLDLQDKENEYRFWKLSIPTTRSQDNTNFLFTRISQ</sequence>
<name>A0ACA9QLT7_9GLOM</name>
<feature type="non-terminal residue" evidence="1">
    <location>
        <position position="391"/>
    </location>
</feature>
<comment type="caution">
    <text evidence="1">The sequence shown here is derived from an EMBL/GenBank/DDBJ whole genome shotgun (WGS) entry which is preliminary data.</text>
</comment>
<gene>
    <name evidence="1" type="ORF">SPELUC_LOCUS14823</name>
</gene>
<dbReference type="Proteomes" id="UP000789366">
    <property type="component" value="Unassembled WGS sequence"/>
</dbReference>
<organism evidence="1 2">
    <name type="scientific">Cetraspora pellucida</name>
    <dbReference type="NCBI Taxonomy" id="1433469"/>
    <lineage>
        <taxon>Eukaryota</taxon>
        <taxon>Fungi</taxon>
        <taxon>Fungi incertae sedis</taxon>
        <taxon>Mucoromycota</taxon>
        <taxon>Glomeromycotina</taxon>
        <taxon>Glomeromycetes</taxon>
        <taxon>Diversisporales</taxon>
        <taxon>Gigasporaceae</taxon>
        <taxon>Cetraspora</taxon>
    </lineage>
</organism>
<dbReference type="EMBL" id="CAJVPW010045665">
    <property type="protein sequence ID" value="CAG8756272.1"/>
    <property type="molecule type" value="Genomic_DNA"/>
</dbReference>
<keyword evidence="2" id="KW-1185">Reference proteome</keyword>
<accession>A0ACA9QLT7</accession>
<protein>
    <submittedName>
        <fullName evidence="1">15685_t:CDS:1</fullName>
    </submittedName>
</protein>
<proteinExistence type="predicted"/>